<proteinExistence type="predicted"/>
<protein>
    <recommendedName>
        <fullName evidence="3">Phage tail protein</fullName>
    </recommendedName>
</protein>
<sequence length="186" mass="20365">MDRALIPRFLPENYRLAAARPDSPLAAVLAVMEGLHAPAEAVIDHLDDFVSPSRAPDPFVLLLGSWLGLDRYFDWSGDRPGKGAPRFRTGTARLRLLVAEAAALDRERGTYDALLRFLEIATGATGFAIEEGDPDGRARPFHFTVRAPASARPLADFVARIVEGERPAHASYDIVFAEADQTPEKE</sequence>
<dbReference type="EMBL" id="WQMS01000001">
    <property type="protein sequence ID" value="MVO76735.1"/>
    <property type="molecule type" value="Genomic_DNA"/>
</dbReference>
<accession>A0A6I4IXB3</accession>
<dbReference type="InterPro" id="IPR006521">
    <property type="entry name" value="Tail_protein_I"/>
</dbReference>
<reference evidence="1 2" key="1">
    <citation type="submission" date="2019-12" db="EMBL/GenBank/DDBJ databases">
        <authorList>
            <person name="Huq M.A."/>
        </authorList>
    </citation>
    <scope>NUCLEOTIDE SEQUENCE [LARGE SCALE GENOMIC DNA]</scope>
    <source>
        <strain evidence="1 2">MAH-20</strain>
    </source>
</reference>
<dbReference type="AlphaFoldDB" id="A0A6I4IXB3"/>
<evidence type="ECO:0000313" key="1">
    <source>
        <dbReference type="EMBL" id="MVO76735.1"/>
    </source>
</evidence>
<dbReference type="Pfam" id="PF09684">
    <property type="entry name" value="Tail_P2_I"/>
    <property type="match status" value="1"/>
</dbReference>
<evidence type="ECO:0008006" key="3">
    <source>
        <dbReference type="Google" id="ProtNLM"/>
    </source>
</evidence>
<dbReference type="RefSeq" id="WP_157025513.1">
    <property type="nucleotide sequence ID" value="NZ_WQMS01000001.1"/>
</dbReference>
<dbReference type="Proteomes" id="UP000441389">
    <property type="component" value="Unassembled WGS sequence"/>
</dbReference>
<comment type="caution">
    <text evidence="1">The sequence shown here is derived from an EMBL/GenBank/DDBJ whole genome shotgun (WGS) entry which is preliminary data.</text>
</comment>
<gene>
    <name evidence="1" type="ORF">GON01_02110</name>
</gene>
<name>A0A6I4IXB3_9SPHN</name>
<keyword evidence="2" id="KW-1185">Reference proteome</keyword>
<evidence type="ECO:0000313" key="2">
    <source>
        <dbReference type="Proteomes" id="UP000441389"/>
    </source>
</evidence>
<organism evidence="1 2">
    <name type="scientific">Sphingomonas horti</name>
    <dbReference type="NCBI Taxonomy" id="2682842"/>
    <lineage>
        <taxon>Bacteria</taxon>
        <taxon>Pseudomonadati</taxon>
        <taxon>Pseudomonadota</taxon>
        <taxon>Alphaproteobacteria</taxon>
        <taxon>Sphingomonadales</taxon>
        <taxon>Sphingomonadaceae</taxon>
        <taxon>Sphingomonas</taxon>
    </lineage>
</organism>